<dbReference type="InterPro" id="IPR027417">
    <property type="entry name" value="P-loop_NTPase"/>
</dbReference>
<dbReference type="InterPro" id="IPR051782">
    <property type="entry name" value="ABC_Transporter_VariousFunc"/>
</dbReference>
<dbReference type="InterPro" id="IPR003439">
    <property type="entry name" value="ABC_transporter-like_ATP-bd"/>
</dbReference>
<evidence type="ECO:0000256" key="3">
    <source>
        <dbReference type="ARBA" id="ARBA00022840"/>
    </source>
</evidence>
<keyword evidence="3" id="KW-0067">ATP-binding</keyword>
<evidence type="ECO:0000259" key="4">
    <source>
        <dbReference type="PROSITE" id="PS50893"/>
    </source>
</evidence>
<dbReference type="SMART" id="SM00382">
    <property type="entry name" value="AAA"/>
    <property type="match status" value="1"/>
</dbReference>
<evidence type="ECO:0000256" key="1">
    <source>
        <dbReference type="ARBA" id="ARBA00022448"/>
    </source>
</evidence>
<dbReference type="GO" id="GO:0016887">
    <property type="term" value="F:ATP hydrolysis activity"/>
    <property type="evidence" value="ECO:0007669"/>
    <property type="project" value="InterPro"/>
</dbReference>
<dbReference type="PROSITE" id="PS50893">
    <property type="entry name" value="ABC_TRANSPORTER_2"/>
    <property type="match status" value="1"/>
</dbReference>
<dbReference type="EMBL" id="JWME01000007">
    <property type="protein sequence ID" value="KJY51580.1"/>
    <property type="molecule type" value="Genomic_DNA"/>
</dbReference>
<organism evidence="5 6">
    <name type="scientific">Bifidobacterium asteroides</name>
    <dbReference type="NCBI Taxonomy" id="1684"/>
    <lineage>
        <taxon>Bacteria</taxon>
        <taxon>Bacillati</taxon>
        <taxon>Actinomycetota</taxon>
        <taxon>Actinomycetes</taxon>
        <taxon>Bifidobacteriales</taxon>
        <taxon>Bifidobacteriaceae</taxon>
        <taxon>Bifidobacterium</taxon>
    </lineage>
</organism>
<dbReference type="SUPFAM" id="SSF52540">
    <property type="entry name" value="P-loop containing nucleoside triphosphate hydrolases"/>
    <property type="match status" value="1"/>
</dbReference>
<keyword evidence="1" id="KW-0813">Transport</keyword>
<feature type="domain" description="ABC transporter" evidence="4">
    <location>
        <begin position="18"/>
        <end position="248"/>
    </location>
</feature>
<evidence type="ECO:0000313" key="6">
    <source>
        <dbReference type="Proteomes" id="UP000033648"/>
    </source>
</evidence>
<protein>
    <submittedName>
        <fullName evidence="5">ABC transporter, ATP binding protein</fullName>
    </submittedName>
</protein>
<accession>A0A0F4KYT6</accession>
<comment type="caution">
    <text evidence="5">The sequence shown here is derived from an EMBL/GenBank/DDBJ whole genome shotgun (WGS) entry which is preliminary data.</text>
</comment>
<dbReference type="Proteomes" id="UP000033648">
    <property type="component" value="Unassembled WGS sequence"/>
</dbReference>
<proteinExistence type="predicted"/>
<dbReference type="PANTHER" id="PTHR42939">
    <property type="entry name" value="ABC TRANSPORTER ATP-BINDING PROTEIN ALBC-RELATED"/>
    <property type="match status" value="1"/>
</dbReference>
<dbReference type="PANTHER" id="PTHR42939:SF3">
    <property type="entry name" value="ABC TRANSPORTER ATP-BINDING COMPONENT"/>
    <property type="match status" value="1"/>
</dbReference>
<name>A0A0F4KYT6_9BIFI</name>
<dbReference type="InterPro" id="IPR003593">
    <property type="entry name" value="AAA+_ATPase"/>
</dbReference>
<dbReference type="OrthoDB" id="9804819at2"/>
<reference evidence="5 6" key="1">
    <citation type="submission" date="2014-12" db="EMBL/GenBank/DDBJ databases">
        <title>Comparative genomics of the lactic acid bacteria isolated from the honey bee gut.</title>
        <authorList>
            <person name="Ellegaard K.M."/>
            <person name="Tamarit D."/>
            <person name="Javelind E."/>
            <person name="Olofsson T."/>
            <person name="Andersson S.G."/>
            <person name="Vasquez A."/>
        </authorList>
    </citation>
    <scope>NUCLEOTIDE SEQUENCE [LARGE SCALE GENOMIC DNA]</scope>
    <source>
        <strain evidence="5 6">Bin2</strain>
    </source>
</reference>
<dbReference type="AlphaFoldDB" id="A0A0F4KYT6"/>
<keyword evidence="2" id="KW-0547">Nucleotide-binding</keyword>
<dbReference type="Pfam" id="PF00005">
    <property type="entry name" value="ABC_tran"/>
    <property type="match status" value="1"/>
</dbReference>
<dbReference type="CDD" id="cd03230">
    <property type="entry name" value="ABC_DR_subfamily_A"/>
    <property type="match status" value="1"/>
</dbReference>
<dbReference type="Gene3D" id="3.40.50.300">
    <property type="entry name" value="P-loop containing nucleotide triphosphate hydrolases"/>
    <property type="match status" value="1"/>
</dbReference>
<dbReference type="PATRIC" id="fig|1684.4.peg.691"/>
<sequence>MRASPPVTASGEEVDYALRISDLGKSYVRADGTGFRLHQVTMDLPLGYIMGLIGPNGAGKSTLIRLLLNMTRRDSGAISILGRDPLSQEEEVKADLGVVFDSIYFPEAWKVKAVEPVMAPMYPSWDSDRYHDYLRRFGLQENRKIGKLSRGMQMKLMLAVALSHDARLLILDEPTSGLDVLARDELMDILLDYIGDGRHSVLFSTHITSDLERVADFVTYINRGSVFYTGPKDELMEAFQIVRGGPDDLAGGQMPHLMGLQRSATGFEALVPTERLKDFLASASPTAMEPSEDRYLVERADFDNIIRLTAGSPAAADKNKEVES</sequence>
<evidence type="ECO:0000256" key="2">
    <source>
        <dbReference type="ARBA" id="ARBA00022741"/>
    </source>
</evidence>
<gene>
    <name evidence="5" type="ORF">JF69_06390</name>
</gene>
<evidence type="ECO:0000313" key="5">
    <source>
        <dbReference type="EMBL" id="KJY51580.1"/>
    </source>
</evidence>
<dbReference type="GO" id="GO:0005524">
    <property type="term" value="F:ATP binding"/>
    <property type="evidence" value="ECO:0007669"/>
    <property type="project" value="UniProtKB-KW"/>
</dbReference>